<reference evidence="2 3" key="1">
    <citation type="submission" date="2011-11" db="EMBL/GenBank/DDBJ databases">
        <title>The Noncontiguous Finished genome of Desulfosporosinus youngiae DSM 17734.</title>
        <authorList>
            <consortium name="US DOE Joint Genome Institute (JGI-PGF)"/>
            <person name="Lucas S."/>
            <person name="Han J."/>
            <person name="Lapidus A."/>
            <person name="Cheng J.-F."/>
            <person name="Goodwin L."/>
            <person name="Pitluck S."/>
            <person name="Peters L."/>
            <person name="Ovchinnikova G."/>
            <person name="Lu M."/>
            <person name="Land M.L."/>
            <person name="Hauser L."/>
            <person name="Pester M."/>
            <person name="Spring S."/>
            <person name="Ollivier B."/>
            <person name="Rattei T."/>
            <person name="Klenk H.-P."/>
            <person name="Wagner M."/>
            <person name="Loy A."/>
            <person name="Woyke T.J."/>
        </authorList>
    </citation>
    <scope>NUCLEOTIDE SEQUENCE [LARGE SCALE GENOMIC DNA]</scope>
    <source>
        <strain evidence="2 3">DSM 17734</strain>
    </source>
</reference>
<proteinExistence type="predicted"/>
<sequence length="65" mass="7466">MEDQVKQLQERIANLEKKVLPAVIQDQVEAAVQAIKENADPAHLNELHDRLQRYISLGIEYNKSL</sequence>
<accession>H5Y0C9</accession>
<dbReference type="InterPro" id="IPR010820">
    <property type="entry name" value="DUF1421"/>
</dbReference>
<organism evidence="2 3">
    <name type="scientific">Desulfosporosinus youngiae DSM 17734</name>
    <dbReference type="NCBI Taxonomy" id="768710"/>
    <lineage>
        <taxon>Bacteria</taxon>
        <taxon>Bacillati</taxon>
        <taxon>Bacillota</taxon>
        <taxon>Clostridia</taxon>
        <taxon>Eubacteriales</taxon>
        <taxon>Desulfitobacteriaceae</taxon>
        <taxon>Desulfosporosinus</taxon>
    </lineage>
</organism>
<evidence type="ECO:0000259" key="1">
    <source>
        <dbReference type="Pfam" id="PF07223"/>
    </source>
</evidence>
<dbReference type="Proteomes" id="UP000005104">
    <property type="component" value="Chromosome"/>
</dbReference>
<name>H5Y0C9_9FIRM</name>
<dbReference type="AlphaFoldDB" id="H5Y0C9"/>
<feature type="domain" description="DUF1421" evidence="1">
    <location>
        <begin position="25"/>
        <end position="52"/>
    </location>
</feature>
<dbReference type="EMBL" id="CM001441">
    <property type="protein sequence ID" value="EHQ92185.1"/>
    <property type="molecule type" value="Genomic_DNA"/>
</dbReference>
<protein>
    <recommendedName>
        <fullName evidence="1">DUF1421 domain-containing protein</fullName>
    </recommendedName>
</protein>
<dbReference type="STRING" id="768710.DesyoDRAFT_5256"/>
<evidence type="ECO:0000313" key="3">
    <source>
        <dbReference type="Proteomes" id="UP000005104"/>
    </source>
</evidence>
<gene>
    <name evidence="2" type="ORF">DesyoDRAFT_5256</name>
</gene>
<evidence type="ECO:0000313" key="2">
    <source>
        <dbReference type="EMBL" id="EHQ92185.1"/>
    </source>
</evidence>
<keyword evidence="3" id="KW-1185">Reference proteome</keyword>
<dbReference type="HOGENOM" id="CLU_2842714_0_0_9"/>
<dbReference type="RefSeq" id="WP_007787460.1">
    <property type="nucleotide sequence ID" value="NZ_CM001441.1"/>
</dbReference>
<dbReference type="Pfam" id="PF07223">
    <property type="entry name" value="DUF1421"/>
    <property type="match status" value="1"/>
</dbReference>